<gene>
    <name evidence="1" type="ORF">HD841_001443</name>
</gene>
<comment type="caution">
    <text evidence="1">The sequence shown here is derived from an EMBL/GenBank/DDBJ whole genome shotgun (WGS) entry which is preliminary data.</text>
</comment>
<keyword evidence="2" id="KW-1185">Reference proteome</keyword>
<dbReference type="EMBL" id="JACCBY010000002">
    <property type="protein sequence ID" value="NYD89663.1"/>
    <property type="molecule type" value="Genomic_DNA"/>
</dbReference>
<dbReference type="RefSeq" id="WP_179508191.1">
    <property type="nucleotide sequence ID" value="NZ_JACCBY010000002.1"/>
</dbReference>
<proteinExistence type="predicted"/>
<sequence length="45" mass="5321">MILSIRRARPRADAGRTEPLNRRIRLAACRLQHRRDLRERRTAAA</sequence>
<evidence type="ECO:0000313" key="1">
    <source>
        <dbReference type="EMBL" id="NYD89663.1"/>
    </source>
</evidence>
<name>A0A7Y9FLR9_9SPHN</name>
<accession>A0A7Y9FLR9</accession>
<protein>
    <submittedName>
        <fullName evidence="1">Uncharacterized protein</fullName>
    </submittedName>
</protein>
<reference evidence="1 2" key="2">
    <citation type="submission" date="2020-08" db="EMBL/GenBank/DDBJ databases">
        <title>The Agave Microbiome: Exploring the role of microbial communities in plant adaptations to desert environments.</title>
        <authorList>
            <person name="Partida-Martinez L.P."/>
        </authorList>
    </citation>
    <scope>NUCLEOTIDE SEQUENCE [LARGE SCALE GENOMIC DNA]</scope>
    <source>
        <strain evidence="1 2">AS2.3</strain>
    </source>
</reference>
<reference evidence="1 2" key="1">
    <citation type="submission" date="2020-07" db="EMBL/GenBank/DDBJ databases">
        <authorList>
            <person name="Partida-Martinez L."/>
            <person name="Huntemann M."/>
            <person name="Clum A."/>
            <person name="Wang J."/>
            <person name="Palaniappan K."/>
            <person name="Ritter S."/>
            <person name="Chen I.-M."/>
            <person name="Stamatis D."/>
            <person name="Reddy T."/>
            <person name="O'Malley R."/>
            <person name="Daum C."/>
            <person name="Shapiro N."/>
            <person name="Ivanova N."/>
            <person name="Kyrpides N."/>
            <person name="Woyke T."/>
        </authorList>
    </citation>
    <scope>NUCLEOTIDE SEQUENCE [LARGE SCALE GENOMIC DNA]</scope>
    <source>
        <strain evidence="1 2">AS2.3</strain>
    </source>
</reference>
<dbReference type="AlphaFoldDB" id="A0A7Y9FLR9"/>
<organism evidence="1 2">
    <name type="scientific">Sphingomonas melonis</name>
    <dbReference type="NCBI Taxonomy" id="152682"/>
    <lineage>
        <taxon>Bacteria</taxon>
        <taxon>Pseudomonadati</taxon>
        <taxon>Pseudomonadota</taxon>
        <taxon>Alphaproteobacteria</taxon>
        <taxon>Sphingomonadales</taxon>
        <taxon>Sphingomonadaceae</taxon>
        <taxon>Sphingomonas</taxon>
    </lineage>
</organism>
<dbReference type="Proteomes" id="UP000517753">
    <property type="component" value="Unassembled WGS sequence"/>
</dbReference>
<evidence type="ECO:0000313" key="2">
    <source>
        <dbReference type="Proteomes" id="UP000517753"/>
    </source>
</evidence>